<dbReference type="EMBL" id="BARW01010505">
    <property type="protein sequence ID" value="GAI77091.1"/>
    <property type="molecule type" value="Genomic_DNA"/>
</dbReference>
<comment type="caution">
    <text evidence="1">The sequence shown here is derived from an EMBL/GenBank/DDBJ whole genome shotgun (WGS) entry which is preliminary data.</text>
</comment>
<evidence type="ECO:0000313" key="1">
    <source>
        <dbReference type="EMBL" id="GAI77091.1"/>
    </source>
</evidence>
<reference evidence="1" key="1">
    <citation type="journal article" date="2014" name="Front. Microbiol.">
        <title>High frequency of phylogenetically diverse reductive dehalogenase-homologous genes in deep subseafloor sedimentary metagenomes.</title>
        <authorList>
            <person name="Kawai M."/>
            <person name="Futagami T."/>
            <person name="Toyoda A."/>
            <person name="Takaki Y."/>
            <person name="Nishi S."/>
            <person name="Hori S."/>
            <person name="Arai W."/>
            <person name="Tsubouchi T."/>
            <person name="Morono Y."/>
            <person name="Uchiyama I."/>
            <person name="Ito T."/>
            <person name="Fujiyama A."/>
            <person name="Inagaki F."/>
            <person name="Takami H."/>
        </authorList>
    </citation>
    <scope>NUCLEOTIDE SEQUENCE</scope>
    <source>
        <strain evidence="1">Expedition CK06-06</strain>
    </source>
</reference>
<protein>
    <submittedName>
        <fullName evidence="1">Uncharacterized protein</fullName>
    </submittedName>
</protein>
<proteinExistence type="predicted"/>
<organism evidence="1">
    <name type="scientific">marine sediment metagenome</name>
    <dbReference type="NCBI Taxonomy" id="412755"/>
    <lineage>
        <taxon>unclassified sequences</taxon>
        <taxon>metagenomes</taxon>
        <taxon>ecological metagenomes</taxon>
    </lineage>
</organism>
<name>X1SD85_9ZZZZ</name>
<accession>X1SD85</accession>
<dbReference type="AlphaFoldDB" id="X1SD85"/>
<sequence>MKFKVGDYVEVIAVLNEDGTSYFEKLKSGQNSKVIKRLIGCFGKVIEVHEPYFDEAVDSNEYFYRVFVLDRAEEVRELVDNLDSCVWFGKLELKKYEDQEYVEAKYYFSILRDS</sequence>
<gene>
    <name evidence="1" type="ORF">S12H4_20653</name>
</gene>